<name>A0AAE9GY43_9NEIS</name>
<dbReference type="Pfam" id="PF04350">
    <property type="entry name" value="PilO"/>
    <property type="match status" value="1"/>
</dbReference>
<accession>A0AAE9GY43</accession>
<proteinExistence type="predicted"/>
<dbReference type="GO" id="GO:0043107">
    <property type="term" value="P:type IV pilus-dependent motility"/>
    <property type="evidence" value="ECO:0007669"/>
    <property type="project" value="InterPro"/>
</dbReference>
<keyword evidence="1" id="KW-0812">Transmembrane</keyword>
<dbReference type="Gene3D" id="1.10.287.540">
    <property type="entry name" value="Helix hairpin bin"/>
    <property type="match status" value="1"/>
</dbReference>
<dbReference type="RefSeq" id="WP_132954589.1">
    <property type="nucleotide sequence ID" value="NZ_CALJUB010000006.1"/>
</dbReference>
<reference evidence="3" key="2">
    <citation type="submission" date="2021-12" db="EMBL/GenBank/DDBJ databases">
        <authorList>
            <person name="Veyrier F.J."/>
        </authorList>
    </citation>
    <scope>NUCLEOTIDE SEQUENCE</scope>
    <source>
        <strain evidence="3">1258/02</strain>
    </source>
</reference>
<dbReference type="EMBL" id="CP091507">
    <property type="protein sequence ID" value="UOO80003.1"/>
    <property type="molecule type" value="Genomic_DNA"/>
</dbReference>
<keyword evidence="1" id="KW-0472">Membrane</keyword>
<feature type="transmembrane region" description="Helical" evidence="1">
    <location>
        <begin position="23"/>
        <end position="41"/>
    </location>
</feature>
<keyword evidence="1" id="KW-1133">Transmembrane helix</keyword>
<dbReference type="InterPro" id="IPR014717">
    <property type="entry name" value="Transl_elong_EF1B/ribsomal_bS6"/>
</dbReference>
<dbReference type="PANTHER" id="PTHR39555:SF1">
    <property type="entry name" value="TYPE IV PILUS INNER MEMBRANE COMPONENT PILO"/>
    <property type="match status" value="1"/>
</dbReference>
<evidence type="ECO:0000313" key="4">
    <source>
        <dbReference type="Proteomes" id="UP000294721"/>
    </source>
</evidence>
<dbReference type="Proteomes" id="UP000829756">
    <property type="component" value="Chromosome"/>
</dbReference>
<evidence type="ECO:0000313" key="5">
    <source>
        <dbReference type="Proteomes" id="UP000829756"/>
    </source>
</evidence>
<dbReference type="Gene3D" id="3.30.70.60">
    <property type="match status" value="1"/>
</dbReference>
<dbReference type="PANTHER" id="PTHR39555">
    <property type="entry name" value="FIMBRIAL ASSEMBLY PROTEIN PILO-LIKE PROTEIN-RELATED"/>
    <property type="match status" value="1"/>
</dbReference>
<dbReference type="GO" id="GO:0043683">
    <property type="term" value="P:type IV pilus assembly"/>
    <property type="evidence" value="ECO:0007669"/>
    <property type="project" value="InterPro"/>
</dbReference>
<protein>
    <submittedName>
        <fullName evidence="3">Type 4a pilus biogenesis protein PilO</fullName>
    </submittedName>
    <submittedName>
        <fullName evidence="2">Type IV pilus assembly protein PilO</fullName>
    </submittedName>
</protein>
<sequence length="211" mass="22805">MANKKLTDLDINSLHQLNMPAKLLLAALAALAILVFSYFLLFRSQLEMLNNAETKETELKATYEQKSLQAASLDNLKAELAAIHSSFDVLLKQLPTDAEIPNLIQELHQAGATNGLRMDSVTPQPPVNDGPIQVLPYSIATTGNYNQISQFARDVGALSRIITLDSVNLKADEKANTLTLSATANTYKARPADEVAAELAAASEAQAEKSK</sequence>
<evidence type="ECO:0000256" key="1">
    <source>
        <dbReference type="SAM" id="Phobius"/>
    </source>
</evidence>
<reference evidence="2 4" key="1">
    <citation type="submission" date="2019-03" db="EMBL/GenBank/DDBJ databases">
        <title>Genomic Encyclopedia of Type Strains, Phase IV (KMG-IV): sequencing the most valuable type-strain genomes for metagenomic binning, comparative biology and taxonomic classification.</title>
        <authorList>
            <person name="Goeker M."/>
        </authorList>
    </citation>
    <scope>NUCLEOTIDE SEQUENCE [LARGE SCALE GENOMIC DNA]</scope>
    <source>
        <strain evidence="2 4">DSM 17474</strain>
    </source>
</reference>
<reference evidence="3" key="3">
    <citation type="journal article" date="2022" name="Res Sq">
        <title>Evolution of multicellular longitudinally dividing oral cavity symbionts (Neisseriaceae).</title>
        <authorList>
            <person name="Nyongesa S."/>
            <person name="Weber P."/>
            <person name="Bernet E."/>
            <person name="Pullido F."/>
            <person name="Nieckarz M."/>
            <person name="Delaby M."/>
            <person name="Nieves C."/>
            <person name="Viehboeck T."/>
            <person name="Krause N."/>
            <person name="Rivera-Millot A."/>
            <person name="Nakamura A."/>
            <person name="Vischer N."/>
            <person name="VanNieuwenhze M."/>
            <person name="Brun Y."/>
            <person name="Cava F."/>
            <person name="Bulgheresi S."/>
            <person name="Veyrier F."/>
        </authorList>
    </citation>
    <scope>NUCLEOTIDE SEQUENCE</scope>
    <source>
        <strain evidence="3">1258/02</strain>
    </source>
</reference>
<dbReference type="KEGG" id="usu:LVJ78_03005"/>
<dbReference type="InterPro" id="IPR007445">
    <property type="entry name" value="PilO"/>
</dbReference>
<dbReference type="EMBL" id="SLXE01000030">
    <property type="protein sequence ID" value="TCP01358.1"/>
    <property type="molecule type" value="Genomic_DNA"/>
</dbReference>
<evidence type="ECO:0000313" key="3">
    <source>
        <dbReference type="EMBL" id="UOO80003.1"/>
    </source>
</evidence>
<dbReference type="AlphaFoldDB" id="A0AAE9GY43"/>
<dbReference type="PIRSF" id="PIRSF016482">
    <property type="entry name" value="PilO"/>
    <property type="match status" value="1"/>
</dbReference>
<evidence type="ECO:0000313" key="2">
    <source>
        <dbReference type="EMBL" id="TCP01358.1"/>
    </source>
</evidence>
<keyword evidence="4" id="KW-1185">Reference proteome</keyword>
<dbReference type="Proteomes" id="UP000294721">
    <property type="component" value="Unassembled WGS sequence"/>
</dbReference>
<organism evidence="3 5">
    <name type="scientific">Uruburuella suis</name>
    <dbReference type="NCBI Taxonomy" id="252130"/>
    <lineage>
        <taxon>Bacteria</taxon>
        <taxon>Pseudomonadati</taxon>
        <taxon>Pseudomonadota</taxon>
        <taxon>Betaproteobacteria</taxon>
        <taxon>Neisseriales</taxon>
        <taxon>Neisseriaceae</taxon>
        <taxon>Uruburuella</taxon>
    </lineage>
</organism>
<gene>
    <name evidence="3" type="primary">pilO</name>
    <name evidence="2" type="ORF">EV680_13024</name>
    <name evidence="3" type="ORF">LVJ78_03005</name>
</gene>